<keyword evidence="1" id="KW-1133">Transmembrane helix</keyword>
<dbReference type="InterPro" id="IPR016746">
    <property type="entry name" value="UCP019078"/>
</dbReference>
<dbReference type="AlphaFoldDB" id="O58120"/>
<protein>
    <recommendedName>
        <fullName evidence="4">DUF4129 domain-containing protein</fullName>
    </recommendedName>
</protein>
<feature type="transmembrane region" description="Helical" evidence="1">
    <location>
        <begin position="496"/>
        <end position="517"/>
    </location>
</feature>
<keyword evidence="1" id="KW-0812">Transmembrane</keyword>
<proteinExistence type="predicted"/>
<dbReference type="eggNOG" id="arCOG02487">
    <property type="taxonomic scope" value="Archaea"/>
</dbReference>
<evidence type="ECO:0008006" key="4">
    <source>
        <dbReference type="Google" id="ProtNLM"/>
    </source>
</evidence>
<dbReference type="PIRSF" id="PIRSF019078">
    <property type="entry name" value="UCP019078"/>
    <property type="match status" value="1"/>
</dbReference>
<dbReference type="EnsemblBacteria" id="BAA29458">
    <property type="protein sequence ID" value="BAA29458"/>
    <property type="gene ID" value="BAA29458"/>
</dbReference>
<evidence type="ECO:0000313" key="2">
    <source>
        <dbReference type="EMBL" id="BAA29458.1"/>
    </source>
</evidence>
<keyword evidence="1" id="KW-0472">Membrane</keyword>
<keyword evidence="3" id="KW-1185">Reference proteome</keyword>
<dbReference type="Proteomes" id="UP000000752">
    <property type="component" value="Chromosome"/>
</dbReference>
<evidence type="ECO:0000313" key="3">
    <source>
        <dbReference type="Proteomes" id="UP000000752"/>
    </source>
</evidence>
<dbReference type="STRING" id="70601.gene:9377303"/>
<dbReference type="EMBL" id="BA000001">
    <property type="protein sequence ID" value="BAA29458.1"/>
    <property type="molecule type" value="Genomic_DNA"/>
</dbReference>
<gene>
    <name evidence="2" type="ordered locus">PH0383</name>
</gene>
<reference evidence="2 3" key="1">
    <citation type="journal article" date="1998" name="DNA Res.">
        <title>Complete sequence and gene organization of the genome of a hyper-thermophilic archaebacterium, Pyrococcus horikoshii OT3.</title>
        <authorList>
            <person name="Kawarabayasi Y."/>
            <person name="Sawada M."/>
            <person name="Horikawa H."/>
            <person name="Haikawa Y."/>
            <person name="Hino Y."/>
            <person name="Yamamoto S."/>
            <person name="Sekine M."/>
            <person name="Baba S."/>
            <person name="Kosugi H."/>
            <person name="Hosoyama A."/>
            <person name="Nagai Y."/>
            <person name="Sakai M."/>
            <person name="Ogura K."/>
            <person name="Otuka R."/>
            <person name="Nakazawa H."/>
            <person name="Takamiya M."/>
            <person name="Ohfuku Y."/>
            <person name="Funahashi T."/>
            <person name="Tanaka T."/>
            <person name="Kudoh Y."/>
            <person name="Yamazaki J."/>
            <person name="Kushida N."/>
            <person name="Oguchi A."/>
            <person name="Aoki K."/>
            <person name="Nakamura Y."/>
            <person name="Robb T.F."/>
            <person name="Horikoshi K."/>
            <person name="Masuchi Y."/>
            <person name="Shizuya H."/>
            <person name="Kikuchi H."/>
        </authorList>
    </citation>
    <scope>NUCLEOTIDE SEQUENCE [LARGE SCALE GENOMIC DNA]</scope>
    <source>
        <strain evidence="3">ATCC 700860 / DSM 12428 / JCM 9974 / NBRC 100139 / OT-3</strain>
    </source>
</reference>
<dbReference type="PIR" id="E71146">
    <property type="entry name" value="E71146"/>
</dbReference>
<dbReference type="KEGG" id="pho:PH0383"/>
<sequence>MLIKSEFPLTTEYSSIIVPIRAIEIPEISSSLTLTHSNNWQCFKRLLSYSGVEMRKLLALLLLTVLIGPVVAEVRQVPLSEVRENDEGYYLFFSTLLKLSGEALEDVAEENLNSTLPQRIQGIINATLVESQLYGSSRIEDFLPPFITLGEGIMEISDGQRMILNSTSLPEKLSGLSMMSKGVEKCEISISEISGLKFKMSNGTFKYLDVSKVKDELDKVKDLVRTYSFILQRREGKEFVLYTSDLNPFVLENVSFYGFAPNFSRVTIFIGNESLEAELRNDRFYANYTFLKPGLYRVYALGVKENKSLVTSNSLTLNVTRISTRIVVPRLVTARIFENFTVNGSLVDYYGRYVSGSIFVNGKELRVNGTFSIRFSFSKYGNYSITIFYPGSEVYSPSKAEVKLTILRLPVNLSISVDKDKVRKGESIRVEGNISLGGVPVKVCVDEECFSTLSREGKFNATVKMNETGSHEIYAVFEGSELYEPAKSNVVEVEVYSYPILEVSLVLASLFLGYLLLNLPKRRRRGIIVDYEEIKALLKEEKKEEIERRKGIRDYYRNLYFRLIKTLNLSRSTTPRELLSLFKGKEIYEGLREVTLIHERSVYGMKRLRVEEVKRFFRALASVIISLILGEGR</sequence>
<accession>O58120</accession>
<evidence type="ECO:0000256" key="1">
    <source>
        <dbReference type="SAM" id="Phobius"/>
    </source>
</evidence>
<organism evidence="2 3">
    <name type="scientific">Pyrococcus horikoshii (strain ATCC 700860 / DSM 12428 / JCM 9974 / NBRC 100139 / OT-3)</name>
    <dbReference type="NCBI Taxonomy" id="70601"/>
    <lineage>
        <taxon>Archaea</taxon>
        <taxon>Methanobacteriati</taxon>
        <taxon>Methanobacteriota</taxon>
        <taxon>Thermococci</taxon>
        <taxon>Thermococcales</taxon>
        <taxon>Thermococcaceae</taxon>
        <taxon>Pyrococcus</taxon>
    </lineage>
</organism>
<name>O58120_PYRHO</name>